<evidence type="ECO:0000313" key="9">
    <source>
        <dbReference type="WBParaSite" id="TCONS_00008679.p1"/>
    </source>
</evidence>
<dbReference type="STRING" id="6248.A0A0K0DVV2"/>
<feature type="transmembrane region" description="Helical" evidence="5">
    <location>
        <begin position="423"/>
        <end position="440"/>
    </location>
</feature>
<dbReference type="AlphaFoldDB" id="A0A0K0DVV2"/>
<proteinExistence type="predicted"/>
<protein>
    <submittedName>
        <fullName evidence="8 9">STAS domain-containing protein</fullName>
    </submittedName>
</protein>
<dbReference type="PANTHER" id="PTHR11814">
    <property type="entry name" value="SULFATE TRANSPORTER"/>
    <property type="match status" value="1"/>
</dbReference>
<feature type="transmembrane region" description="Helical" evidence="5">
    <location>
        <begin position="460"/>
        <end position="477"/>
    </location>
</feature>
<feature type="transmembrane region" description="Helical" evidence="5">
    <location>
        <begin position="484"/>
        <end position="501"/>
    </location>
</feature>
<dbReference type="InterPro" id="IPR018045">
    <property type="entry name" value="S04_transporter_CS"/>
</dbReference>
<sequence>MDYDNDSKQVLLVSNQDLDVSNTSDSPLTAEPFTTINEEGNDKRANFKRTLLDFIMEEGGLSRIGSATSIDILSTQKNKRKAMNHDEFDKKYGYHAGPKKTFFETIMKPYTRSFKSSENFFNTVIEFVPIFSILKNYNFKKYIINDIIGGITVGVMHVPQGIAYATLAGVPAVYGLYTSLLPPFIYMIFGTSRHNSLGSFAVVALMAGSVVDFYSSDELSPIKIATTLTFTIGIVQLIMAIFRLQFIATYFSDQVVSGYTTAASFYVLISQVKDILGLRKMPRRSGPGGFLLQCSDIFAKNKETHLPTFCISIISMVFLVIGKDIISPVFKKNVSKIPIPFELILMILSTILSNIFQFREKYNIRVVSDIPVGMPYFEMPYFPLIPSIIPQAIGIAVVIVAVHISLAKMFAKKLRYKVDPGQELYALSFASIFSSFFNVYPCSCSLGRTVVNVEAGTKTNLSAISSAILVGSVVLYLGTYLSELPLCILGVIIVVALKGLLRKFNELRTLYPLSKIDFCIWIVSFLSTIFTDVMIGLAISIVFALMTTVFRTQYPSYHILANCEDSYEYRDAERYTNARFYNGICVYRFDSPLLFTNIDRFKSTIQKAIEEWEDSHNDTLTTEDLVIKINNKNVEKKICNALENPKTTVTDVPLRHFIIDCSGFTFVDYMGVNAIKEVYAELNQLNILTYFAASKASLRELFENSGFYKYVGKDNFYPTIYDAVEIARQRQNDATLFILSKLEVDNGFWEGYLNVPSVY</sequence>
<feature type="transmembrane region" description="Helical" evidence="5">
    <location>
        <begin position="142"/>
        <end position="162"/>
    </location>
</feature>
<dbReference type="CDD" id="cd07042">
    <property type="entry name" value="STAS_SulP_like_sulfate_transporter"/>
    <property type="match status" value="1"/>
</dbReference>
<evidence type="ECO:0000313" key="8">
    <source>
        <dbReference type="WBParaSite" id="SSTP_0000136700.1"/>
    </source>
</evidence>
<evidence type="ECO:0000256" key="5">
    <source>
        <dbReference type="SAM" id="Phobius"/>
    </source>
</evidence>
<keyword evidence="7" id="KW-1185">Reference proteome</keyword>
<organism evidence="8">
    <name type="scientific">Strongyloides stercoralis</name>
    <name type="common">Threadworm</name>
    <dbReference type="NCBI Taxonomy" id="6248"/>
    <lineage>
        <taxon>Eukaryota</taxon>
        <taxon>Metazoa</taxon>
        <taxon>Ecdysozoa</taxon>
        <taxon>Nematoda</taxon>
        <taxon>Chromadorea</taxon>
        <taxon>Rhabditida</taxon>
        <taxon>Tylenchina</taxon>
        <taxon>Panagrolaimomorpha</taxon>
        <taxon>Strongyloidoidea</taxon>
        <taxon>Strongyloididae</taxon>
        <taxon>Strongyloides</taxon>
    </lineage>
</organism>
<keyword evidence="3 5" id="KW-1133">Transmembrane helix</keyword>
<dbReference type="InterPro" id="IPR036513">
    <property type="entry name" value="STAS_dom_sf"/>
</dbReference>
<feature type="transmembrane region" description="Helical" evidence="5">
    <location>
        <begin position="196"/>
        <end position="216"/>
    </location>
</feature>
<accession>A0A0K0DVV2</accession>
<feature type="transmembrane region" description="Helical" evidence="5">
    <location>
        <begin position="168"/>
        <end position="189"/>
    </location>
</feature>
<dbReference type="SUPFAM" id="SSF52091">
    <property type="entry name" value="SpoIIaa-like"/>
    <property type="match status" value="1"/>
</dbReference>
<reference evidence="8" key="1">
    <citation type="submission" date="2015-08" db="UniProtKB">
        <authorList>
            <consortium name="WormBaseParasite"/>
        </authorList>
    </citation>
    <scope>IDENTIFICATION</scope>
</reference>
<dbReference type="Pfam" id="PF00916">
    <property type="entry name" value="Sulfate_transp"/>
    <property type="match status" value="1"/>
</dbReference>
<dbReference type="GO" id="GO:0016020">
    <property type="term" value="C:membrane"/>
    <property type="evidence" value="ECO:0007669"/>
    <property type="project" value="UniProtKB-SubCell"/>
</dbReference>
<dbReference type="Pfam" id="PF01740">
    <property type="entry name" value="STAS"/>
    <property type="match status" value="1"/>
</dbReference>
<feature type="transmembrane region" description="Helical" evidence="5">
    <location>
        <begin position="306"/>
        <end position="326"/>
    </location>
</feature>
<evidence type="ECO:0000313" key="7">
    <source>
        <dbReference type="Proteomes" id="UP000035681"/>
    </source>
</evidence>
<evidence type="ECO:0000259" key="6">
    <source>
        <dbReference type="PROSITE" id="PS50801"/>
    </source>
</evidence>
<dbReference type="Gene3D" id="3.30.750.24">
    <property type="entry name" value="STAS domain"/>
    <property type="match status" value="1"/>
</dbReference>
<dbReference type="PROSITE" id="PS01130">
    <property type="entry name" value="SLC26A"/>
    <property type="match status" value="1"/>
</dbReference>
<keyword evidence="2 5" id="KW-0812">Transmembrane</keyword>
<feature type="transmembrane region" description="Helical" evidence="5">
    <location>
        <begin position="388"/>
        <end position="411"/>
    </location>
</feature>
<feature type="transmembrane region" description="Helical" evidence="5">
    <location>
        <begin position="521"/>
        <end position="546"/>
    </location>
</feature>
<dbReference type="PROSITE" id="PS50801">
    <property type="entry name" value="STAS"/>
    <property type="match status" value="1"/>
</dbReference>
<dbReference type="InterPro" id="IPR002645">
    <property type="entry name" value="STAS_dom"/>
</dbReference>
<feature type="domain" description="STAS" evidence="6">
    <location>
        <begin position="574"/>
        <end position="727"/>
    </location>
</feature>
<dbReference type="InterPro" id="IPR011547">
    <property type="entry name" value="SLC26A/SulP_dom"/>
</dbReference>
<name>A0A0K0DVV2_STRER</name>
<keyword evidence="4 5" id="KW-0472">Membrane</keyword>
<comment type="subcellular location">
    <subcellularLocation>
        <location evidence="1">Membrane</location>
        <topology evidence="1">Multi-pass membrane protein</topology>
    </subcellularLocation>
</comment>
<dbReference type="InterPro" id="IPR001902">
    <property type="entry name" value="SLC26A/SulP_fam"/>
</dbReference>
<dbReference type="NCBIfam" id="TIGR00815">
    <property type="entry name" value="sulP"/>
    <property type="match status" value="1"/>
</dbReference>
<feature type="transmembrane region" description="Helical" evidence="5">
    <location>
        <begin position="222"/>
        <end position="242"/>
    </location>
</feature>
<evidence type="ECO:0000256" key="3">
    <source>
        <dbReference type="ARBA" id="ARBA00022989"/>
    </source>
</evidence>
<evidence type="ECO:0000256" key="4">
    <source>
        <dbReference type="ARBA" id="ARBA00023136"/>
    </source>
</evidence>
<evidence type="ECO:0000256" key="2">
    <source>
        <dbReference type="ARBA" id="ARBA00022692"/>
    </source>
</evidence>
<dbReference type="GO" id="GO:0008271">
    <property type="term" value="F:secondary active sulfate transmembrane transporter activity"/>
    <property type="evidence" value="ECO:0007669"/>
    <property type="project" value="InterPro"/>
</dbReference>
<feature type="transmembrane region" description="Helical" evidence="5">
    <location>
        <begin position="338"/>
        <end position="356"/>
    </location>
</feature>
<dbReference type="WBParaSite" id="TCONS_00008679.p1">
    <property type="protein sequence ID" value="TCONS_00008679.p1"/>
    <property type="gene ID" value="XLOC_006597"/>
</dbReference>
<dbReference type="Proteomes" id="UP000035681">
    <property type="component" value="Unplaced"/>
</dbReference>
<dbReference type="WBParaSite" id="SSTP_0000136700.1">
    <property type="protein sequence ID" value="SSTP_0000136700.1"/>
    <property type="gene ID" value="SSTP_0000136700"/>
</dbReference>
<evidence type="ECO:0000256" key="1">
    <source>
        <dbReference type="ARBA" id="ARBA00004141"/>
    </source>
</evidence>